<dbReference type="FunFam" id="3.20.20.140:FF:000005">
    <property type="entry name" value="TatD family hydrolase"/>
    <property type="match status" value="1"/>
</dbReference>
<dbReference type="PIRSF" id="PIRSF005902">
    <property type="entry name" value="DNase_TatD"/>
    <property type="match status" value="1"/>
</dbReference>
<dbReference type="Gene3D" id="3.20.20.140">
    <property type="entry name" value="Metal-dependent hydrolases"/>
    <property type="match status" value="1"/>
</dbReference>
<dbReference type="RefSeq" id="WP_116479509.1">
    <property type="nucleotide sequence ID" value="NZ_CP096650.1"/>
</dbReference>
<dbReference type="PANTHER" id="PTHR46124:SF2">
    <property type="entry name" value="D-AMINOACYL-TRNA DEACYLASE"/>
    <property type="match status" value="1"/>
</dbReference>
<feature type="binding site" evidence="3">
    <location>
        <position position="10"/>
    </location>
    <ligand>
        <name>a divalent metal cation</name>
        <dbReference type="ChEBI" id="CHEBI:60240"/>
        <label>1</label>
    </ligand>
</feature>
<reference evidence="4 5" key="1">
    <citation type="submission" date="2018-04" db="EMBL/GenBank/DDBJ databases">
        <title>Genomic Encyclopedia of Type Strains, Phase IV (KMG-IV): sequencing the most valuable type-strain genomes for metagenomic binning, comparative biology and taxonomic classification.</title>
        <authorList>
            <person name="Goeker M."/>
        </authorList>
    </citation>
    <scope>NUCLEOTIDE SEQUENCE [LARGE SCALE GENOMIC DNA]</scope>
    <source>
        <strain evidence="4 5">DSM 20705</strain>
    </source>
</reference>
<feature type="binding site" evidence="3">
    <location>
        <position position="8"/>
    </location>
    <ligand>
        <name>a divalent metal cation</name>
        <dbReference type="ChEBI" id="CHEBI:60240"/>
        <label>1</label>
    </ligand>
</feature>
<evidence type="ECO:0000313" key="4">
    <source>
        <dbReference type="EMBL" id="PVY95575.1"/>
    </source>
</evidence>
<feature type="binding site" evidence="3">
    <location>
        <position position="154"/>
    </location>
    <ligand>
        <name>a divalent metal cation</name>
        <dbReference type="ChEBI" id="CHEBI:60240"/>
        <label>2</label>
    </ligand>
</feature>
<feature type="binding site" evidence="3">
    <location>
        <position position="204"/>
    </location>
    <ligand>
        <name>a divalent metal cation</name>
        <dbReference type="ChEBI" id="CHEBI:60240"/>
        <label>1</label>
    </ligand>
</feature>
<dbReference type="InterPro" id="IPR032466">
    <property type="entry name" value="Metal_Hydrolase"/>
</dbReference>
<dbReference type="GO" id="GO:0004536">
    <property type="term" value="F:DNA nuclease activity"/>
    <property type="evidence" value="ECO:0007669"/>
    <property type="project" value="InterPro"/>
</dbReference>
<name>A0A2U1E6Q0_9FIRM</name>
<dbReference type="NCBIfam" id="TIGR00010">
    <property type="entry name" value="YchF/TatD family DNA exonuclease"/>
    <property type="match status" value="1"/>
</dbReference>
<accession>A0A2U1E6Q0</accession>
<dbReference type="PANTHER" id="PTHR46124">
    <property type="entry name" value="D-AMINOACYL-TRNA DEACYLASE"/>
    <property type="match status" value="1"/>
</dbReference>
<sequence length="255" mass="29115">MYSFIDAHAHYDDEKYDEDRDEIINSQFQNGVLAIVNASSDLASSKASFELAQKYDKIYAVVGCHPHEADGFSEDDIEVYKEMLKNDKVVGVGECGLDYHYDLSERDVQKRVFHRMIEFADENNEPLVIHSRDAVEDTLTMLRSLRHGEKTLIHCFTGAKEVAREYLNLGYFLSIGGAVTFKNARHVVESVEYAPLDRLLLETDAPYMTPVPYRGKRNLSVYIENVINKIAEIKNVTPEEVAEITTKNARFFYGI</sequence>
<comment type="caution">
    <text evidence="4">The sequence shown here is derived from an EMBL/GenBank/DDBJ whole genome shotgun (WGS) entry which is preliminary data.</text>
</comment>
<evidence type="ECO:0000313" key="5">
    <source>
        <dbReference type="Proteomes" id="UP000245793"/>
    </source>
</evidence>
<dbReference type="Pfam" id="PF01026">
    <property type="entry name" value="TatD_DNase"/>
    <property type="match status" value="1"/>
</dbReference>
<dbReference type="PROSITE" id="PS01090">
    <property type="entry name" value="TATD_2"/>
    <property type="match status" value="1"/>
</dbReference>
<keyword evidence="1 3" id="KW-0479">Metal-binding</keyword>
<dbReference type="AlphaFoldDB" id="A0A2U1E6Q0"/>
<evidence type="ECO:0000256" key="1">
    <source>
        <dbReference type="ARBA" id="ARBA00022723"/>
    </source>
</evidence>
<dbReference type="CDD" id="cd01310">
    <property type="entry name" value="TatD_DNAse"/>
    <property type="match status" value="1"/>
</dbReference>
<proteinExistence type="predicted"/>
<dbReference type="GO" id="GO:0016788">
    <property type="term" value="F:hydrolase activity, acting on ester bonds"/>
    <property type="evidence" value="ECO:0007669"/>
    <property type="project" value="InterPro"/>
</dbReference>
<evidence type="ECO:0000256" key="2">
    <source>
        <dbReference type="ARBA" id="ARBA00022801"/>
    </source>
</evidence>
<dbReference type="InterPro" id="IPR015991">
    <property type="entry name" value="TatD/YcfH-like"/>
</dbReference>
<dbReference type="InterPro" id="IPR001130">
    <property type="entry name" value="TatD-like"/>
</dbReference>
<dbReference type="EMBL" id="QEKV01000001">
    <property type="protein sequence ID" value="PVY95575.1"/>
    <property type="molecule type" value="Genomic_DNA"/>
</dbReference>
<dbReference type="Proteomes" id="UP000245793">
    <property type="component" value="Unassembled WGS sequence"/>
</dbReference>
<feature type="binding site" evidence="3">
    <location>
        <position position="94"/>
    </location>
    <ligand>
        <name>a divalent metal cation</name>
        <dbReference type="ChEBI" id="CHEBI:60240"/>
        <label>1</label>
    </ligand>
</feature>
<dbReference type="SUPFAM" id="SSF51556">
    <property type="entry name" value="Metallo-dependent hydrolases"/>
    <property type="match status" value="1"/>
</dbReference>
<organism evidence="4 5">
    <name type="scientific">Ezakiella coagulans</name>
    <dbReference type="NCBI Taxonomy" id="46507"/>
    <lineage>
        <taxon>Bacteria</taxon>
        <taxon>Bacillati</taxon>
        <taxon>Bacillota</taxon>
        <taxon>Tissierellia</taxon>
        <taxon>Ezakiella</taxon>
    </lineage>
</organism>
<protein>
    <submittedName>
        <fullName evidence="4">TatD DNase family protein</fullName>
    </submittedName>
</protein>
<keyword evidence="5" id="KW-1185">Reference proteome</keyword>
<dbReference type="GO" id="GO:0046872">
    <property type="term" value="F:metal ion binding"/>
    <property type="evidence" value="ECO:0007669"/>
    <property type="project" value="UniProtKB-KW"/>
</dbReference>
<dbReference type="InterPro" id="IPR018228">
    <property type="entry name" value="DNase_TatD-rel_CS"/>
</dbReference>
<evidence type="ECO:0000256" key="3">
    <source>
        <dbReference type="PIRSR" id="PIRSR005902-1"/>
    </source>
</evidence>
<gene>
    <name evidence="4" type="ORF">C7381_101101</name>
</gene>
<feature type="binding site" evidence="3">
    <location>
        <position position="130"/>
    </location>
    <ligand>
        <name>a divalent metal cation</name>
        <dbReference type="ChEBI" id="CHEBI:60240"/>
        <label>2</label>
    </ligand>
</feature>
<keyword evidence="2" id="KW-0378">Hydrolase</keyword>